<evidence type="ECO:0000313" key="1">
    <source>
        <dbReference type="EMBL" id="MFB9056258.1"/>
    </source>
</evidence>
<accession>A0ABV5FAY5</accession>
<reference evidence="1 2" key="1">
    <citation type="submission" date="2024-09" db="EMBL/GenBank/DDBJ databases">
        <authorList>
            <person name="Sun Q."/>
            <person name="Mori K."/>
        </authorList>
    </citation>
    <scope>NUCLEOTIDE SEQUENCE [LARGE SCALE GENOMIC DNA]</scope>
    <source>
        <strain evidence="1 2">CECT 8622</strain>
    </source>
</reference>
<protein>
    <submittedName>
        <fullName evidence="1">Uncharacterized protein</fullName>
    </submittedName>
</protein>
<name>A0ABV5FAY5_9FLAO</name>
<comment type="caution">
    <text evidence="1">The sequence shown here is derived from an EMBL/GenBank/DDBJ whole genome shotgun (WGS) entry which is preliminary data.</text>
</comment>
<organism evidence="1 2">
    <name type="scientific">Mariniflexile ostreae</name>
    <dbReference type="NCBI Taxonomy" id="1520892"/>
    <lineage>
        <taxon>Bacteria</taxon>
        <taxon>Pseudomonadati</taxon>
        <taxon>Bacteroidota</taxon>
        <taxon>Flavobacteriia</taxon>
        <taxon>Flavobacteriales</taxon>
        <taxon>Flavobacteriaceae</taxon>
        <taxon>Mariniflexile</taxon>
    </lineage>
</organism>
<dbReference type="EMBL" id="JBHMFC010000016">
    <property type="protein sequence ID" value="MFB9056258.1"/>
    <property type="molecule type" value="Genomic_DNA"/>
</dbReference>
<evidence type="ECO:0000313" key="2">
    <source>
        <dbReference type="Proteomes" id="UP001589585"/>
    </source>
</evidence>
<proteinExistence type="predicted"/>
<gene>
    <name evidence="1" type="ORF">ACFFU9_05825</name>
</gene>
<keyword evidence="2" id="KW-1185">Reference proteome</keyword>
<dbReference type="RefSeq" id="WP_379860454.1">
    <property type="nucleotide sequence ID" value="NZ_JBHMFC010000016.1"/>
</dbReference>
<sequence>MLEEAFNIDLLKRNETANFVAEVFYEELKFILDRDLEDMLIVQNYGMNSRALSKDILDVTTDYKSISNRYKEFLILHLSRNSIYHQLPEVLFHPLVIRTPSMSNREVVEAIKENKRREERNLDFFQPFDTDLFKESSKITNRHLNFLTDDTANENLLRVARIILDADLEIPNAKLYALFFKLCHSEVLKEHLPAIQDLIFEVLDLEVILEFVPKIFEQIPFEKLGAALLGIDFGLHGSVTSEMDDVKVCILLDKPVSDYAELLKNIKNIKWILSFLIVSNRDTFVTYRVTGASQFVLNERYLGYDSYLN</sequence>
<dbReference type="Proteomes" id="UP001589585">
    <property type="component" value="Unassembled WGS sequence"/>
</dbReference>